<evidence type="ECO:0000256" key="2">
    <source>
        <dbReference type="SAM" id="Phobius"/>
    </source>
</evidence>
<dbReference type="InterPro" id="IPR052763">
    <property type="entry name" value="DnaJ_C4"/>
</dbReference>
<dbReference type="OrthoDB" id="8965886at2"/>
<dbReference type="SMART" id="SM00271">
    <property type="entry name" value="DnaJ"/>
    <property type="match status" value="1"/>
</dbReference>
<evidence type="ECO:0000259" key="3">
    <source>
        <dbReference type="PROSITE" id="PS50076"/>
    </source>
</evidence>
<dbReference type="InterPro" id="IPR036869">
    <property type="entry name" value="J_dom_sf"/>
</dbReference>
<dbReference type="PRINTS" id="PR00625">
    <property type="entry name" value="JDOMAIN"/>
</dbReference>
<keyword evidence="2" id="KW-1133">Transmembrane helix</keyword>
<proteinExistence type="predicted"/>
<gene>
    <name evidence="4" type="ORF">E0W60_34535</name>
</gene>
<evidence type="ECO:0000256" key="1">
    <source>
        <dbReference type="SAM" id="MobiDB-lite"/>
    </source>
</evidence>
<dbReference type="PANTHER" id="PTHR44825:SF1">
    <property type="entry name" value="DNAJ HOMOLOG SUBFAMILY C MEMBER 4"/>
    <property type="match status" value="1"/>
</dbReference>
<keyword evidence="2" id="KW-0472">Membrane</keyword>
<dbReference type="KEGG" id="cox:E0W60_34535"/>
<sequence length="506" mass="54479">MIRRRKTVFAICASIAPKRLPKMDDYYALLGVKEDASDLEIKTAYCLAAARSHPRHGQGDARGQEFTSLARAYWVLMDDAARGDYDAHRHGVANRRVHPRVSEQIDPHRLFVGSMMGHAIELLGQGLGRQAVQDTLLSILCPESIVRAIVATLPGSASNSSIATNTATNPPVTGITGNQGGQAKNARPSAHGALYSGAVVATAVVGLILLSAIFSSQKQTTGPKAVVNPQSSAPTAEAESKMGERQEYPATFSALSAFQHFDSNTGVGTRNSSSFKLPAGETLPTMKSGAFRTEVALRQPLPGDQRVLYLFKSVPIQSDKYDCHACAVVMSAVITSKSTDGVEKTISPMQDLGLMGAWGKYDVSSVALVEVGKNRPGLVFPYSWMAQGYSGSSVEIYSIEAKGLKSLGRFDTNRDSSGSAACQENKLACEKYEVSLQFMKDAKSTYYTVELKESGMKKDATGDTLPTHSRYVARYSGKSYIVTRVAENEQAVDNAVDAGQERNEPR</sequence>
<accession>A0A4P7LKT9</accession>
<name>A0A4P7LKT9_9BURK</name>
<dbReference type="AlphaFoldDB" id="A0A4P7LKT9"/>
<dbReference type="EMBL" id="CP038639">
    <property type="protein sequence ID" value="QBY56178.1"/>
    <property type="molecule type" value="Genomic_DNA"/>
</dbReference>
<keyword evidence="2" id="KW-0812">Transmembrane</keyword>
<dbReference type="PROSITE" id="PS50076">
    <property type="entry name" value="DNAJ_2"/>
    <property type="match status" value="1"/>
</dbReference>
<evidence type="ECO:0000313" key="4">
    <source>
        <dbReference type="EMBL" id="QBY56178.1"/>
    </source>
</evidence>
<dbReference type="CDD" id="cd06257">
    <property type="entry name" value="DnaJ"/>
    <property type="match status" value="1"/>
</dbReference>
<evidence type="ECO:0000313" key="5">
    <source>
        <dbReference type="Proteomes" id="UP000295294"/>
    </source>
</evidence>
<feature type="region of interest" description="Disordered" evidence="1">
    <location>
        <begin position="221"/>
        <end position="244"/>
    </location>
</feature>
<geneLocation type="plasmid" evidence="4">
    <name>unnamed4</name>
</geneLocation>
<reference evidence="4 5" key="1">
    <citation type="submission" date="2019-03" db="EMBL/GenBank/DDBJ databases">
        <title>Efficiently degradation of phenoxyalkanoic acid herbicides by Cupriavidus oxalaticus strain X32.</title>
        <authorList>
            <person name="Sheng X."/>
        </authorList>
    </citation>
    <scope>NUCLEOTIDE SEQUENCE [LARGE SCALE GENOMIC DNA]</scope>
    <source>
        <strain evidence="4 5">X32</strain>
        <plasmid evidence="4 5">unnamed4</plasmid>
    </source>
</reference>
<dbReference type="PANTHER" id="PTHR44825">
    <property type="match status" value="1"/>
</dbReference>
<dbReference type="SUPFAM" id="SSF46565">
    <property type="entry name" value="Chaperone J-domain"/>
    <property type="match status" value="1"/>
</dbReference>
<protein>
    <submittedName>
        <fullName evidence="4">J domain-containing protein</fullName>
    </submittedName>
</protein>
<dbReference type="InterPro" id="IPR001623">
    <property type="entry name" value="DnaJ_domain"/>
</dbReference>
<feature type="transmembrane region" description="Helical" evidence="2">
    <location>
        <begin position="193"/>
        <end position="214"/>
    </location>
</feature>
<dbReference type="Gene3D" id="1.10.287.110">
    <property type="entry name" value="DnaJ domain"/>
    <property type="match status" value="1"/>
</dbReference>
<dbReference type="Proteomes" id="UP000295294">
    <property type="component" value="Plasmid unnamed4"/>
</dbReference>
<dbReference type="Pfam" id="PF00226">
    <property type="entry name" value="DnaJ"/>
    <property type="match status" value="1"/>
</dbReference>
<feature type="domain" description="J" evidence="3">
    <location>
        <begin position="25"/>
        <end position="89"/>
    </location>
</feature>
<organism evidence="4 5">
    <name type="scientific">Cupriavidus oxalaticus</name>
    <dbReference type="NCBI Taxonomy" id="96344"/>
    <lineage>
        <taxon>Bacteria</taxon>
        <taxon>Pseudomonadati</taxon>
        <taxon>Pseudomonadota</taxon>
        <taxon>Betaproteobacteria</taxon>
        <taxon>Burkholderiales</taxon>
        <taxon>Burkholderiaceae</taxon>
        <taxon>Cupriavidus</taxon>
    </lineage>
</organism>
<keyword evidence="4" id="KW-0614">Plasmid</keyword>
<feature type="compositionally biased region" description="Polar residues" evidence="1">
    <location>
        <begin position="221"/>
        <end position="234"/>
    </location>
</feature>